<dbReference type="PANTHER" id="PTHR33238:SF11">
    <property type="entry name" value="TRANSCRIPTIONAL REGULATOR MNTR"/>
    <property type="match status" value="1"/>
</dbReference>
<accession>A0AAU7B2U0</accession>
<dbReference type="KEGG" id="parq:DSM112329_05078"/>
<evidence type="ECO:0000256" key="7">
    <source>
        <dbReference type="ARBA" id="ARBA00023015"/>
    </source>
</evidence>
<dbReference type="GO" id="GO:0046983">
    <property type="term" value="F:protein dimerization activity"/>
    <property type="evidence" value="ECO:0007669"/>
    <property type="project" value="InterPro"/>
</dbReference>
<name>A0AAU7B2U0_9ACTN</name>
<keyword evidence="5" id="KW-0678">Repressor</keyword>
<evidence type="ECO:0000256" key="9">
    <source>
        <dbReference type="ARBA" id="ARBA00023159"/>
    </source>
</evidence>
<dbReference type="SUPFAM" id="SSF47979">
    <property type="entry name" value="Iron-dependent repressor protein, dimerization domain"/>
    <property type="match status" value="1"/>
</dbReference>
<comment type="similarity">
    <text evidence="2">Belongs to the DtxR/MntR family.</text>
</comment>
<dbReference type="InterPro" id="IPR036388">
    <property type="entry name" value="WH-like_DNA-bd_sf"/>
</dbReference>
<dbReference type="InterPro" id="IPR022689">
    <property type="entry name" value="Iron_dep_repressor"/>
</dbReference>
<dbReference type="InterPro" id="IPR050536">
    <property type="entry name" value="DtxR_MntR_Metal-Reg"/>
</dbReference>
<dbReference type="EMBL" id="CP114014">
    <property type="protein sequence ID" value="XAY08180.1"/>
    <property type="molecule type" value="Genomic_DNA"/>
</dbReference>
<evidence type="ECO:0000313" key="14">
    <source>
        <dbReference type="EMBL" id="XAY08180.1"/>
    </source>
</evidence>
<comment type="subunit">
    <text evidence="3">Homodimer.</text>
</comment>
<dbReference type="InterPro" id="IPR022687">
    <property type="entry name" value="HTH_DTXR"/>
</dbReference>
<evidence type="ECO:0000256" key="6">
    <source>
        <dbReference type="ARBA" id="ARBA00023004"/>
    </source>
</evidence>
<evidence type="ECO:0000256" key="12">
    <source>
        <dbReference type="ARBA" id="ARBA00032593"/>
    </source>
</evidence>
<dbReference type="InterPro" id="IPR036421">
    <property type="entry name" value="Fe_dep_repressor_sf"/>
</dbReference>
<dbReference type="GO" id="GO:0003677">
    <property type="term" value="F:DNA binding"/>
    <property type="evidence" value="ECO:0007669"/>
    <property type="project" value="UniProtKB-KW"/>
</dbReference>
<dbReference type="PANTHER" id="PTHR33238">
    <property type="entry name" value="IRON (METAL) DEPENDENT REPRESSOR, DTXR FAMILY"/>
    <property type="match status" value="1"/>
</dbReference>
<dbReference type="GO" id="GO:0003700">
    <property type="term" value="F:DNA-binding transcription factor activity"/>
    <property type="evidence" value="ECO:0007669"/>
    <property type="project" value="InterPro"/>
</dbReference>
<dbReference type="SMART" id="SM00899">
    <property type="entry name" value="FeoA"/>
    <property type="match status" value="1"/>
</dbReference>
<dbReference type="SUPFAM" id="SSF46785">
    <property type="entry name" value="Winged helix' DNA-binding domain"/>
    <property type="match status" value="1"/>
</dbReference>
<keyword evidence="8" id="KW-0238">DNA-binding</keyword>
<dbReference type="InterPro" id="IPR001367">
    <property type="entry name" value="Fe_dep_repressor"/>
</dbReference>
<feature type="domain" description="Ferrous iron transporter FeoA-like" evidence="13">
    <location>
        <begin position="158"/>
        <end position="235"/>
    </location>
</feature>
<keyword evidence="6" id="KW-0408">Iron</keyword>
<gene>
    <name evidence="14" type="ORF">DSM112329_05078</name>
</gene>
<evidence type="ECO:0000256" key="5">
    <source>
        <dbReference type="ARBA" id="ARBA00022491"/>
    </source>
</evidence>
<dbReference type="SMART" id="SM00529">
    <property type="entry name" value="HTH_DTXR"/>
    <property type="match status" value="1"/>
</dbReference>
<evidence type="ECO:0000256" key="3">
    <source>
        <dbReference type="ARBA" id="ARBA00011738"/>
    </source>
</evidence>
<reference evidence="14" key="1">
    <citation type="submission" date="2022-12" db="EMBL/GenBank/DDBJ databases">
        <title>Paraconexibacter alkalitolerans sp. nov. and Baekduia alba sp. nov., isolated from soil and emended description of the genera Paraconexibacter (Chun et al., 2020) and Baekduia (An et al., 2020).</title>
        <authorList>
            <person name="Vieira S."/>
            <person name="Huber K.J."/>
            <person name="Geppert A."/>
            <person name="Wolf J."/>
            <person name="Neumann-Schaal M."/>
            <person name="Muesken M."/>
            <person name="Overmann J."/>
        </authorList>
    </citation>
    <scope>NUCLEOTIDE SEQUENCE</scope>
    <source>
        <strain evidence="14">AEG42_29</strain>
    </source>
</reference>
<dbReference type="Gene3D" id="2.30.30.90">
    <property type="match status" value="1"/>
</dbReference>
<dbReference type="SUPFAM" id="SSF50037">
    <property type="entry name" value="C-terminal domain of transcriptional repressors"/>
    <property type="match status" value="1"/>
</dbReference>
<evidence type="ECO:0000256" key="2">
    <source>
        <dbReference type="ARBA" id="ARBA00007871"/>
    </source>
</evidence>
<evidence type="ECO:0000256" key="11">
    <source>
        <dbReference type="ARBA" id="ARBA00023211"/>
    </source>
</evidence>
<dbReference type="Pfam" id="PF01325">
    <property type="entry name" value="Fe_dep_repress"/>
    <property type="match status" value="1"/>
</dbReference>
<dbReference type="Pfam" id="PF04023">
    <property type="entry name" value="FeoA"/>
    <property type="match status" value="1"/>
</dbReference>
<keyword evidence="4" id="KW-0963">Cytoplasm</keyword>
<organism evidence="14">
    <name type="scientific">Paraconexibacter sp. AEG42_29</name>
    <dbReference type="NCBI Taxonomy" id="2997339"/>
    <lineage>
        <taxon>Bacteria</taxon>
        <taxon>Bacillati</taxon>
        <taxon>Actinomycetota</taxon>
        <taxon>Thermoleophilia</taxon>
        <taxon>Solirubrobacterales</taxon>
        <taxon>Paraconexibacteraceae</taxon>
        <taxon>Paraconexibacter</taxon>
    </lineage>
</organism>
<comment type="subcellular location">
    <subcellularLocation>
        <location evidence="1">Cytoplasm</location>
    </subcellularLocation>
</comment>
<dbReference type="GO" id="GO:0046914">
    <property type="term" value="F:transition metal ion binding"/>
    <property type="evidence" value="ECO:0007669"/>
    <property type="project" value="InterPro"/>
</dbReference>
<proteinExistence type="inferred from homology"/>
<keyword evidence="7" id="KW-0805">Transcription regulation</keyword>
<protein>
    <recommendedName>
        <fullName evidence="12">Manganese transport regulator</fullName>
    </recommendedName>
</protein>
<dbReference type="InterPro" id="IPR036390">
    <property type="entry name" value="WH_DNA-bd_sf"/>
</dbReference>
<keyword evidence="10" id="KW-0804">Transcription</keyword>
<dbReference type="GO" id="GO:0005737">
    <property type="term" value="C:cytoplasm"/>
    <property type="evidence" value="ECO:0007669"/>
    <property type="project" value="UniProtKB-SubCell"/>
</dbReference>
<dbReference type="InterPro" id="IPR008988">
    <property type="entry name" value="Transcriptional_repressor_C"/>
</dbReference>
<evidence type="ECO:0000256" key="8">
    <source>
        <dbReference type="ARBA" id="ARBA00023125"/>
    </source>
</evidence>
<dbReference type="Gene3D" id="1.10.60.10">
    <property type="entry name" value="Iron dependent repressor, metal binding and dimerisation domain"/>
    <property type="match status" value="1"/>
</dbReference>
<evidence type="ECO:0000256" key="10">
    <source>
        <dbReference type="ARBA" id="ARBA00023163"/>
    </source>
</evidence>
<keyword evidence="11" id="KW-0464">Manganese</keyword>
<dbReference type="Gene3D" id="1.10.10.10">
    <property type="entry name" value="Winged helix-like DNA-binding domain superfamily/Winged helix DNA-binding domain"/>
    <property type="match status" value="1"/>
</dbReference>
<keyword evidence="9" id="KW-0010">Activator</keyword>
<dbReference type="InterPro" id="IPR007167">
    <property type="entry name" value="Fe-transptr_FeoA-like"/>
</dbReference>
<sequence>MLSVAQPTGSPRSLDYVEVLYGLLFPVGEYRPSEATAPIAARVAERLGVSRASAGEMLRRLSDQGLVDRGPGRALALTPAGIALAEHGVRATRVIEGFLVDYLGYPPGEVHGRAMEMRDAFTPEMVERLHEKLGSPARCPHGWPVAKADERAEAGSLRRLIELEAGTKCEIVGVAESDAELVSWLFDVGLVPGTGLRIRDVQPAAGHVTVGLGRGRAAQDVVVADRAASQVFVTAT</sequence>
<dbReference type="InterPro" id="IPR038157">
    <property type="entry name" value="FeoA_core_dom"/>
</dbReference>
<dbReference type="AlphaFoldDB" id="A0AAU7B2U0"/>
<evidence type="ECO:0000256" key="1">
    <source>
        <dbReference type="ARBA" id="ARBA00004496"/>
    </source>
</evidence>
<evidence type="ECO:0000256" key="4">
    <source>
        <dbReference type="ARBA" id="ARBA00022490"/>
    </source>
</evidence>
<evidence type="ECO:0000259" key="13">
    <source>
        <dbReference type="SMART" id="SM00899"/>
    </source>
</evidence>
<dbReference type="Pfam" id="PF02742">
    <property type="entry name" value="Fe_dep_repr_C"/>
    <property type="match status" value="1"/>
</dbReference>